<comment type="caution">
    <text evidence="3">The sequence shown here is derived from an EMBL/GenBank/DDBJ whole genome shotgun (WGS) entry which is preliminary data.</text>
</comment>
<gene>
    <name evidence="3" type="ORF">Nans01_23860</name>
</gene>
<organism evidence="3 4">
    <name type="scientific">Nocardiopsis ansamitocini</name>
    <dbReference type="NCBI Taxonomy" id="1670832"/>
    <lineage>
        <taxon>Bacteria</taxon>
        <taxon>Bacillati</taxon>
        <taxon>Actinomycetota</taxon>
        <taxon>Actinomycetes</taxon>
        <taxon>Streptosporangiales</taxon>
        <taxon>Nocardiopsidaceae</taxon>
        <taxon>Nocardiopsis</taxon>
    </lineage>
</organism>
<protein>
    <submittedName>
        <fullName evidence="3">Alpha/beta hydrolase</fullName>
    </submittedName>
</protein>
<keyword evidence="1" id="KW-0812">Transmembrane</keyword>
<keyword evidence="1" id="KW-0472">Membrane</keyword>
<dbReference type="InterPro" id="IPR029059">
    <property type="entry name" value="AB_hydrolase_5"/>
</dbReference>
<name>A0A9W6UJG5_9ACTN</name>
<accession>A0A9W6UJG5</accession>
<sequence length="263" mass="26865">MDAERGAGRPRPRVRTLLWRTAAAAVALLLVAALAFTWWACSPYRAEPAPLRAAEELSGVAVERLADAVVITPTAGNSDTGVVFYPGARVEPDAYVAAWAPITAATGVTVVLPELRLNLAVLDVNRADSAVTAAPEVATWYVGGHSLGGAMAASYLGGGSPGVDAAGLVLWGSYATEGAHLAGRTDLRVLSVGGGRDGLSTPEKVTANRANLPPGAETATIAGMNHAQFGAYGPQARDNTADISTALAHERLAEVTGDFLAAG</sequence>
<dbReference type="GO" id="GO:0016787">
    <property type="term" value="F:hydrolase activity"/>
    <property type="evidence" value="ECO:0007669"/>
    <property type="project" value="UniProtKB-KW"/>
</dbReference>
<proteinExistence type="predicted"/>
<dbReference type="EMBL" id="BSQG01000003">
    <property type="protein sequence ID" value="GLU48035.1"/>
    <property type="molecule type" value="Genomic_DNA"/>
</dbReference>
<reference evidence="3" key="1">
    <citation type="submission" date="2023-02" db="EMBL/GenBank/DDBJ databases">
        <title>Nocardiopsis ansamitocini NBRC 112285.</title>
        <authorList>
            <person name="Ichikawa N."/>
            <person name="Sato H."/>
            <person name="Tonouchi N."/>
        </authorList>
    </citation>
    <scope>NUCLEOTIDE SEQUENCE</scope>
    <source>
        <strain evidence="3">NBRC 112285</strain>
    </source>
</reference>
<evidence type="ECO:0000256" key="1">
    <source>
        <dbReference type="SAM" id="Phobius"/>
    </source>
</evidence>
<dbReference type="AlphaFoldDB" id="A0A9W6UJG5"/>
<dbReference type="RefSeq" id="WP_285759384.1">
    <property type="nucleotide sequence ID" value="NZ_BSQG01000003.1"/>
</dbReference>
<evidence type="ECO:0000313" key="4">
    <source>
        <dbReference type="Proteomes" id="UP001165092"/>
    </source>
</evidence>
<dbReference type="SUPFAM" id="SSF53474">
    <property type="entry name" value="alpha/beta-Hydrolases"/>
    <property type="match status" value="1"/>
</dbReference>
<keyword evidence="1" id="KW-1133">Transmembrane helix</keyword>
<keyword evidence="4" id="KW-1185">Reference proteome</keyword>
<evidence type="ECO:0000313" key="3">
    <source>
        <dbReference type="EMBL" id="GLU48035.1"/>
    </source>
</evidence>
<dbReference type="Pfam" id="PF12695">
    <property type="entry name" value="Abhydrolase_5"/>
    <property type="match status" value="1"/>
</dbReference>
<dbReference type="Gene3D" id="3.40.50.1820">
    <property type="entry name" value="alpha/beta hydrolase"/>
    <property type="match status" value="1"/>
</dbReference>
<dbReference type="InterPro" id="IPR029058">
    <property type="entry name" value="AB_hydrolase_fold"/>
</dbReference>
<feature type="transmembrane region" description="Helical" evidence="1">
    <location>
        <begin position="21"/>
        <end position="40"/>
    </location>
</feature>
<keyword evidence="3" id="KW-0378">Hydrolase</keyword>
<evidence type="ECO:0000259" key="2">
    <source>
        <dbReference type="Pfam" id="PF12695"/>
    </source>
</evidence>
<feature type="domain" description="Alpha/beta hydrolase fold-5" evidence="2">
    <location>
        <begin position="81"/>
        <end position="245"/>
    </location>
</feature>
<dbReference type="Proteomes" id="UP001165092">
    <property type="component" value="Unassembled WGS sequence"/>
</dbReference>